<dbReference type="InterPro" id="IPR036138">
    <property type="entry name" value="PBP_dimer_sf"/>
</dbReference>
<reference evidence="14 15" key="1">
    <citation type="submission" date="2014-11" db="EMBL/GenBank/DDBJ databases">
        <title>Genome sequence and analysis of novel Kurthia sp.</title>
        <authorList>
            <person name="Lawson J.N."/>
            <person name="Gonzalez J.E."/>
            <person name="Rinauldi L."/>
            <person name="Xuan Z."/>
            <person name="Firman A."/>
            <person name="Shaddox L."/>
            <person name="Trudeau A."/>
            <person name="Shah S."/>
            <person name="Reiman D."/>
        </authorList>
    </citation>
    <scope>NUCLEOTIDE SEQUENCE [LARGE SCALE GENOMIC DNA]</scope>
    <source>
        <strain evidence="14 15">3B1D</strain>
    </source>
</reference>
<dbReference type="InterPro" id="IPR012338">
    <property type="entry name" value="Beta-lactam/transpept-like"/>
</dbReference>
<feature type="domain" description="Penicillin-binding protein dimerisation" evidence="13">
    <location>
        <begin position="71"/>
        <end position="312"/>
    </location>
</feature>
<evidence type="ECO:0000313" key="15">
    <source>
        <dbReference type="Proteomes" id="UP000288623"/>
    </source>
</evidence>
<evidence type="ECO:0000259" key="13">
    <source>
        <dbReference type="Pfam" id="PF03717"/>
    </source>
</evidence>
<dbReference type="GO" id="GO:0008658">
    <property type="term" value="F:penicillin binding"/>
    <property type="evidence" value="ECO:0007669"/>
    <property type="project" value="InterPro"/>
</dbReference>
<keyword evidence="7" id="KW-0573">Peptidoglycan synthesis</keyword>
<evidence type="ECO:0000256" key="4">
    <source>
        <dbReference type="ARBA" id="ARBA00022475"/>
    </source>
</evidence>
<dbReference type="GO" id="GO:0009252">
    <property type="term" value="P:peptidoglycan biosynthetic process"/>
    <property type="evidence" value="ECO:0007669"/>
    <property type="project" value="UniProtKB-KW"/>
</dbReference>
<dbReference type="GO" id="GO:0071555">
    <property type="term" value="P:cell wall organization"/>
    <property type="evidence" value="ECO:0007669"/>
    <property type="project" value="UniProtKB-KW"/>
</dbReference>
<evidence type="ECO:0000256" key="3">
    <source>
        <dbReference type="ARBA" id="ARBA00007171"/>
    </source>
</evidence>
<dbReference type="Gene3D" id="1.10.10.1230">
    <property type="entry name" value="Penicillin-binding protein, N-terminal non-catalytic domain, head sub-domain"/>
    <property type="match status" value="1"/>
</dbReference>
<dbReference type="GO" id="GO:0008360">
    <property type="term" value="P:regulation of cell shape"/>
    <property type="evidence" value="ECO:0007669"/>
    <property type="project" value="UniProtKB-KW"/>
</dbReference>
<dbReference type="GO" id="GO:0005886">
    <property type="term" value="C:plasma membrane"/>
    <property type="evidence" value="ECO:0007669"/>
    <property type="project" value="UniProtKB-SubCell"/>
</dbReference>
<dbReference type="SUPFAM" id="SSF56601">
    <property type="entry name" value="beta-lactamase/transpeptidase-like"/>
    <property type="match status" value="1"/>
</dbReference>
<dbReference type="SUPFAM" id="SSF56519">
    <property type="entry name" value="Penicillin binding protein dimerisation domain"/>
    <property type="match status" value="1"/>
</dbReference>
<dbReference type="Gene3D" id="3.90.1310.10">
    <property type="entry name" value="Penicillin-binding protein 2a (Domain 2)"/>
    <property type="match status" value="1"/>
</dbReference>
<evidence type="ECO:0000256" key="8">
    <source>
        <dbReference type="ARBA" id="ARBA00022989"/>
    </source>
</evidence>
<dbReference type="InterPro" id="IPR001460">
    <property type="entry name" value="PCN-bd_Tpept"/>
</dbReference>
<dbReference type="InterPro" id="IPR050515">
    <property type="entry name" value="Beta-lactam/transpept"/>
</dbReference>
<evidence type="ECO:0000256" key="11">
    <source>
        <dbReference type="SAM" id="Phobius"/>
    </source>
</evidence>
<evidence type="ECO:0000256" key="2">
    <source>
        <dbReference type="ARBA" id="ARBA00004236"/>
    </source>
</evidence>
<dbReference type="AlphaFoldDB" id="A0A433RVT7"/>
<evidence type="ECO:0000256" key="5">
    <source>
        <dbReference type="ARBA" id="ARBA00022692"/>
    </source>
</evidence>
<evidence type="ECO:0000256" key="7">
    <source>
        <dbReference type="ARBA" id="ARBA00022984"/>
    </source>
</evidence>
<keyword evidence="6" id="KW-0133">Cell shape</keyword>
<feature type="transmembrane region" description="Helical" evidence="11">
    <location>
        <begin position="29"/>
        <end position="47"/>
    </location>
</feature>
<keyword evidence="10" id="KW-0961">Cell wall biogenesis/degradation</keyword>
<dbReference type="EMBL" id="JTFC01000026">
    <property type="protein sequence ID" value="RUS57383.1"/>
    <property type="molecule type" value="Genomic_DNA"/>
</dbReference>
<comment type="subcellular location">
    <subcellularLocation>
        <location evidence="2">Cell membrane</location>
    </subcellularLocation>
    <subcellularLocation>
        <location evidence="1">Membrane</location>
        <topology evidence="1">Single-pass membrane protein</topology>
    </subcellularLocation>
</comment>
<comment type="caution">
    <text evidence="14">The sequence shown here is derived from an EMBL/GenBank/DDBJ whole genome shotgun (WGS) entry which is preliminary data.</text>
</comment>
<keyword evidence="15" id="KW-1185">Reference proteome</keyword>
<keyword evidence="8 11" id="KW-1133">Transmembrane helix</keyword>
<gene>
    <name evidence="14" type="ORF">QI30_07345</name>
</gene>
<evidence type="ECO:0000313" key="14">
    <source>
        <dbReference type="EMBL" id="RUS57383.1"/>
    </source>
</evidence>
<dbReference type="GO" id="GO:0071972">
    <property type="term" value="F:peptidoglycan L,D-transpeptidase activity"/>
    <property type="evidence" value="ECO:0007669"/>
    <property type="project" value="TreeGrafter"/>
</dbReference>
<evidence type="ECO:0000256" key="9">
    <source>
        <dbReference type="ARBA" id="ARBA00023136"/>
    </source>
</evidence>
<feature type="domain" description="Penicillin-binding protein transpeptidase" evidence="12">
    <location>
        <begin position="359"/>
        <end position="682"/>
    </location>
</feature>
<organism evidence="14 15">
    <name type="scientific">Candidatus Kurthia intestinigallinarum</name>
    <dbReference type="NCBI Taxonomy" id="1562256"/>
    <lineage>
        <taxon>Bacteria</taxon>
        <taxon>Bacillati</taxon>
        <taxon>Bacillota</taxon>
        <taxon>Bacilli</taxon>
        <taxon>Bacillales</taxon>
        <taxon>Caryophanaceae</taxon>
        <taxon>Kurthia</taxon>
    </lineage>
</organism>
<dbReference type="OrthoDB" id="9770103at2"/>
<evidence type="ECO:0000256" key="1">
    <source>
        <dbReference type="ARBA" id="ARBA00004167"/>
    </source>
</evidence>
<protein>
    <submittedName>
        <fullName evidence="14">Penicillin-binding protein</fullName>
    </submittedName>
</protein>
<evidence type="ECO:0000256" key="6">
    <source>
        <dbReference type="ARBA" id="ARBA00022960"/>
    </source>
</evidence>
<dbReference type="Pfam" id="PF00905">
    <property type="entry name" value="Transpeptidase"/>
    <property type="match status" value="1"/>
</dbReference>
<evidence type="ECO:0000256" key="10">
    <source>
        <dbReference type="ARBA" id="ARBA00023316"/>
    </source>
</evidence>
<keyword evidence="4" id="KW-1003">Cell membrane</keyword>
<accession>A0A433RVT7</accession>
<dbReference type="RefSeq" id="WP_126990288.1">
    <property type="nucleotide sequence ID" value="NZ_JTFC01000026.1"/>
</dbReference>
<proteinExistence type="inferred from homology"/>
<sequence length="717" mass="79239">MRRKQKAQKQRAANPKANQRASLSFRMNVLFFSIFVLFSVLILRLGYMQIVKGEDYVKELQKTEEVTVNTSVPRGRIYDRNGKVLVDNEAKNAITYTKYPTTKQTEMLETATALSKLIKMDTSKLTERDKKDYWIRLNADAAAEKVSKEEQAAISKKGGETSEIQAKIDELTRDRITKKELKTLTKSDLKTLAIYSKMVAGYNLSPQIIKSDGVSDKEFAVVSERLNNLPGVNTTTDWARKKKSDLTILGKTTTPEEGIPADKLQYYLARDYSRNDRVGKSYLEQQYEELLQGQKAVVKSETNSSGQVVDTKTIKEGQAGKDLVISIDSKLQEKTDSIVEKYLLKTKANGTAGLLDRAFLVMMDPHTGEVLSMSGKKLETDESGKMKVTDYSIGAFTSSYEVGSVVKAGTLLTGYSYGAITPGTGILDAPMKLGGMTKSSLYNRSGAQSSVISDKVALQKSSNVYMFKTALKVAGIDYGQQSINGITAADFQKMRNGYARFGLGVETGIDLPGEFTGVKGNETLPGKYLDLAIGQYDTYTPLQLAQYVSTVANGGDRIAPHILKEIHEPSENGKTLGRLDKEIEPTILNHTNNTQAEYNQVHEGMSMVYNTPSGTASKFFSDAKYKAAGKTGTAEVIYYGPKKEKYGTYSITVSHIGFAPKDNPEVAYAVIMPWMSTTAEHSTPNNLMAREAVDAFFKLRKQETKDQKQTVGDKITR</sequence>
<dbReference type="Gene3D" id="3.40.710.10">
    <property type="entry name" value="DD-peptidase/beta-lactamase superfamily"/>
    <property type="match status" value="1"/>
</dbReference>
<comment type="similarity">
    <text evidence="3">Belongs to the transpeptidase family.</text>
</comment>
<evidence type="ECO:0000259" key="12">
    <source>
        <dbReference type="Pfam" id="PF00905"/>
    </source>
</evidence>
<name>A0A433RVT7_9BACL</name>
<dbReference type="PANTHER" id="PTHR30627:SF2">
    <property type="entry name" value="PEPTIDOGLYCAN D,D-TRANSPEPTIDASE MRDA"/>
    <property type="match status" value="1"/>
</dbReference>
<dbReference type="PANTHER" id="PTHR30627">
    <property type="entry name" value="PEPTIDOGLYCAN D,D-TRANSPEPTIDASE"/>
    <property type="match status" value="1"/>
</dbReference>
<dbReference type="Pfam" id="PF03717">
    <property type="entry name" value="PBP_dimer"/>
    <property type="match status" value="1"/>
</dbReference>
<keyword evidence="5 11" id="KW-0812">Transmembrane</keyword>
<keyword evidence="9 11" id="KW-0472">Membrane</keyword>
<dbReference type="Proteomes" id="UP000288623">
    <property type="component" value="Unassembled WGS sequence"/>
</dbReference>
<dbReference type="InterPro" id="IPR005311">
    <property type="entry name" value="PBP_dimer"/>
</dbReference>